<name>A0A1B1LR91_VIBPH</name>
<dbReference type="EMBL" id="KU356480">
    <property type="protein sequence ID" value="ANS55578.1"/>
    <property type="molecule type" value="Genomic_DNA"/>
</dbReference>
<proteinExistence type="predicted"/>
<sequence>MSHHAINAMMRNPKLLMDYQLTGRLPTVSDAPATPLRDLISRIPARLRLEFKGVRLSPALGFNSGAQFHNLAQLYTWLGADEKLIGNRTLPYMSWRIAAFNKPLSIADLIAHCSAVPSDEIIKKFVAPQYR</sequence>
<reference evidence="1" key="1">
    <citation type="journal article" date="2016" name="Antimicrob. Agents Chemother.">
        <title>Genetic Characterization of a blaVEB-2-carrying plasmid in Vibrio parahaemolyticus.</title>
        <authorList>
            <person name="Li R."/>
            <person name="Ye L."/>
            <person name="Zheng Z."/>
            <person name="Chan E.W."/>
            <person name="Chen S."/>
        </authorList>
    </citation>
    <scope>NUCLEOTIDE SEQUENCE</scope>
    <source>
        <strain evidence="1">VPS92</strain>
        <plasmid evidence="1">pVPS92-VEB</plasmid>
    </source>
</reference>
<dbReference type="RefSeq" id="WP_159373631.1">
    <property type="nucleotide sequence ID" value="NZ_JAESOU010000012.1"/>
</dbReference>
<keyword evidence="1" id="KW-0614">Plasmid</keyword>
<geneLocation type="plasmid" evidence="1">
    <name>pVPS92-VEB</name>
</geneLocation>
<organism evidence="1">
    <name type="scientific">Vibrio parahaemolyticus</name>
    <dbReference type="NCBI Taxonomy" id="670"/>
    <lineage>
        <taxon>Bacteria</taxon>
        <taxon>Pseudomonadati</taxon>
        <taxon>Pseudomonadota</taxon>
        <taxon>Gammaproteobacteria</taxon>
        <taxon>Vibrionales</taxon>
        <taxon>Vibrionaceae</taxon>
        <taxon>Vibrio</taxon>
    </lineage>
</organism>
<dbReference type="AlphaFoldDB" id="A0A1B1LR91"/>
<accession>A0A1B1LR91</accession>
<protein>
    <submittedName>
        <fullName evidence="1">Uncharacterized protein</fullName>
    </submittedName>
</protein>
<evidence type="ECO:0000313" key="1">
    <source>
        <dbReference type="EMBL" id="ANS55578.1"/>
    </source>
</evidence>